<dbReference type="GO" id="GO:0000272">
    <property type="term" value="P:polysaccharide catabolic process"/>
    <property type="evidence" value="ECO:0007669"/>
    <property type="project" value="InterPro"/>
</dbReference>
<reference evidence="4" key="1">
    <citation type="submission" date="2019-08" db="EMBL/GenBank/DDBJ databases">
        <authorList>
            <person name="Kucharzyk K."/>
            <person name="Murdoch R.W."/>
            <person name="Higgins S."/>
            <person name="Loffler F."/>
        </authorList>
    </citation>
    <scope>NUCLEOTIDE SEQUENCE</scope>
</reference>
<protein>
    <recommendedName>
        <fullName evidence="3">Glycoside hydrolase family 5 domain-containing protein</fullName>
    </recommendedName>
</protein>
<dbReference type="GO" id="GO:0004553">
    <property type="term" value="F:hydrolase activity, hydrolyzing O-glycosyl compounds"/>
    <property type="evidence" value="ECO:0007669"/>
    <property type="project" value="InterPro"/>
</dbReference>
<dbReference type="EMBL" id="VSSQ01116253">
    <property type="protein sequence ID" value="MPN51289.1"/>
    <property type="molecule type" value="Genomic_DNA"/>
</dbReference>
<accession>A0A645ILE4</accession>
<dbReference type="Pfam" id="PF00150">
    <property type="entry name" value="Cellulase"/>
    <property type="match status" value="1"/>
</dbReference>
<evidence type="ECO:0000259" key="3">
    <source>
        <dbReference type="Pfam" id="PF00150"/>
    </source>
</evidence>
<dbReference type="Gene3D" id="3.20.20.80">
    <property type="entry name" value="Glycosidases"/>
    <property type="match status" value="1"/>
</dbReference>
<evidence type="ECO:0000256" key="1">
    <source>
        <dbReference type="ARBA" id="ARBA00022801"/>
    </source>
</evidence>
<gene>
    <name evidence="4" type="ORF">SDC9_198932</name>
</gene>
<dbReference type="InterPro" id="IPR017853">
    <property type="entry name" value="GH"/>
</dbReference>
<dbReference type="InterPro" id="IPR001547">
    <property type="entry name" value="Glyco_hydro_5"/>
</dbReference>
<dbReference type="SUPFAM" id="SSF51445">
    <property type="entry name" value="(Trans)glycosidases"/>
    <property type="match status" value="1"/>
</dbReference>
<keyword evidence="1" id="KW-0378">Hydrolase</keyword>
<feature type="domain" description="Glycoside hydrolase family 5" evidence="3">
    <location>
        <begin position="9"/>
        <end position="85"/>
    </location>
</feature>
<proteinExistence type="predicted"/>
<evidence type="ECO:0000256" key="2">
    <source>
        <dbReference type="ARBA" id="ARBA00023295"/>
    </source>
</evidence>
<organism evidence="4">
    <name type="scientific">bioreactor metagenome</name>
    <dbReference type="NCBI Taxonomy" id="1076179"/>
    <lineage>
        <taxon>unclassified sequences</taxon>
        <taxon>metagenomes</taxon>
        <taxon>ecological metagenomes</taxon>
    </lineage>
</organism>
<name>A0A645ILE4_9ZZZZ</name>
<keyword evidence="2" id="KW-0326">Glycosidase</keyword>
<sequence>MAETADASYNNLVFAFHDYPEDNHPWIVKEHIVKFRDAHQVPVMCTEFGATHWNKSETVCREFQAGMLTLCAETGSGWMIWALGKLSDHPRNSFNEVDKTGFGPPRVADSCAYSDLWVPAAKVTASKFPEPGK</sequence>
<comment type="caution">
    <text evidence="4">The sequence shown here is derived from an EMBL/GenBank/DDBJ whole genome shotgun (WGS) entry which is preliminary data.</text>
</comment>
<dbReference type="AlphaFoldDB" id="A0A645ILE4"/>
<evidence type="ECO:0000313" key="4">
    <source>
        <dbReference type="EMBL" id="MPN51289.1"/>
    </source>
</evidence>